<dbReference type="GO" id="GO:0051017">
    <property type="term" value="P:actin filament bundle assembly"/>
    <property type="evidence" value="ECO:0007669"/>
    <property type="project" value="TreeGrafter"/>
</dbReference>
<evidence type="ECO:0000259" key="6">
    <source>
        <dbReference type="Pfam" id="PF25490"/>
    </source>
</evidence>
<evidence type="ECO:0000259" key="5">
    <source>
        <dbReference type="Pfam" id="PF00150"/>
    </source>
</evidence>
<comment type="similarity">
    <text evidence="1 4">Belongs to the glycosyl hydrolase 5 (cellulase A) family.</text>
</comment>
<dbReference type="GO" id="GO:0051015">
    <property type="term" value="F:actin filament binding"/>
    <property type="evidence" value="ECO:0007669"/>
    <property type="project" value="InterPro"/>
</dbReference>
<dbReference type="InterPro" id="IPR017853">
    <property type="entry name" value="GH"/>
</dbReference>
<dbReference type="AlphaFoldDB" id="A0AA41SDR2"/>
<dbReference type="GO" id="GO:0007163">
    <property type="term" value="P:establishment or maintenance of cell polarity"/>
    <property type="evidence" value="ECO:0007669"/>
    <property type="project" value="TreeGrafter"/>
</dbReference>
<dbReference type="EMBL" id="JAJJMA010147295">
    <property type="protein sequence ID" value="MCL7034587.1"/>
    <property type="molecule type" value="Genomic_DNA"/>
</dbReference>
<evidence type="ECO:0000313" key="7">
    <source>
        <dbReference type="EMBL" id="MCL7034587.1"/>
    </source>
</evidence>
<reference evidence="7" key="1">
    <citation type="submission" date="2022-03" db="EMBL/GenBank/DDBJ databases">
        <title>A functionally conserved STORR gene fusion in Papaver species that diverged 16.8 million years ago.</title>
        <authorList>
            <person name="Catania T."/>
        </authorList>
    </citation>
    <scope>NUCLEOTIDE SEQUENCE</scope>
    <source>
        <strain evidence="7">S-191538</strain>
    </source>
</reference>
<dbReference type="GO" id="GO:0000272">
    <property type="term" value="P:polysaccharide catabolic process"/>
    <property type="evidence" value="ECO:0007669"/>
    <property type="project" value="InterPro"/>
</dbReference>
<dbReference type="GO" id="GO:0016477">
    <property type="term" value="P:cell migration"/>
    <property type="evidence" value="ECO:0007669"/>
    <property type="project" value="TreeGrafter"/>
</dbReference>
<evidence type="ECO:0000313" key="8">
    <source>
        <dbReference type="Proteomes" id="UP001177140"/>
    </source>
</evidence>
<dbReference type="PANTHER" id="PTHR10551">
    <property type="entry name" value="FASCIN"/>
    <property type="match status" value="1"/>
</dbReference>
<evidence type="ECO:0000256" key="1">
    <source>
        <dbReference type="ARBA" id="ARBA00005641"/>
    </source>
</evidence>
<dbReference type="GO" id="GO:0004553">
    <property type="term" value="F:hydrolase activity, hydrolyzing O-glycosyl compounds"/>
    <property type="evidence" value="ECO:0007669"/>
    <property type="project" value="InterPro"/>
</dbReference>
<dbReference type="GO" id="GO:0005737">
    <property type="term" value="C:cytoplasm"/>
    <property type="evidence" value="ECO:0007669"/>
    <property type="project" value="TreeGrafter"/>
</dbReference>
<keyword evidence="3 4" id="KW-0326">Glycosidase</keyword>
<dbReference type="Gene3D" id="3.20.20.80">
    <property type="entry name" value="Glycosidases"/>
    <property type="match status" value="1"/>
</dbReference>
<proteinExistence type="inferred from homology"/>
<protein>
    <recommendedName>
        <fullName evidence="9">Mannan endo-1,4-beta-mannosidase</fullName>
    </recommendedName>
</protein>
<dbReference type="SUPFAM" id="SSF51445">
    <property type="entry name" value="(Trans)glycosidases"/>
    <property type="match status" value="1"/>
</dbReference>
<dbReference type="InterPro" id="IPR008999">
    <property type="entry name" value="Actin-crosslinking"/>
</dbReference>
<evidence type="ECO:0000256" key="4">
    <source>
        <dbReference type="RuleBase" id="RU361153"/>
    </source>
</evidence>
<dbReference type="Gene3D" id="2.80.10.50">
    <property type="match status" value="1"/>
</dbReference>
<evidence type="ECO:0000256" key="3">
    <source>
        <dbReference type="ARBA" id="ARBA00023295"/>
    </source>
</evidence>
<comment type="caution">
    <text evidence="7">The sequence shown here is derived from an EMBL/GenBank/DDBJ whole genome shotgun (WGS) entry which is preliminary data.</text>
</comment>
<feature type="domain" description="Glycoside hydrolase family 5" evidence="5">
    <location>
        <begin position="199"/>
        <end position="465"/>
    </location>
</feature>
<accession>A0AA41SDR2</accession>
<dbReference type="Pfam" id="PF25490">
    <property type="entry name" value="DUF7910"/>
    <property type="match status" value="1"/>
</dbReference>
<dbReference type="GO" id="GO:0015629">
    <property type="term" value="C:actin cytoskeleton"/>
    <property type="evidence" value="ECO:0007669"/>
    <property type="project" value="TreeGrafter"/>
</dbReference>
<dbReference type="CDD" id="cd00257">
    <property type="entry name" value="beta-trefoil_FSCN-like"/>
    <property type="match status" value="1"/>
</dbReference>
<sequence>FCAVDGVKGGKVRGVSLGNWLVIEGWMKPSLFKDIPNADMLDGAEVRFRSLSLNKYVSAKNGGGSGVLIDQAIGDKWETFRLWRLSEWNYQIRTQNGEFLSCTGQGASVTTTSKSPSLPETFTIDRSSYDRVRIKHSSGTYLQASSGKELKANYVGTPNFDDAKAAIFNMTVVGNKHGEYQLSNGYGPEKAKKVLTEHRNNYITREDFRYLSKHGINTVRIPVGWWIAKDPNPPAPYVGGSLAALDNAFKWAKEFGIKCIINLHAAPGSQNGEEHSSSRDGSIDWPKPENLQQTLDVISFLATKYGSDPALLGIDLLNNPKVPFHTLKKYYKDGYDIVRNHSSTAYVIMCQLMGNDSINPAPADLYNANIGKSKVVLDLHYYNVHNSIFENMSAEQNVNYLYNIRKTEMNSLNAVDGPLIFIGEWVNDFGKGEHSQMEYQNFGRAQLKVYGSASFGWAYWTLKNENNHWSFEWNIDNNYLQLGTYLGPAPAPAPTAAGNDYFGH</sequence>
<dbReference type="PANTHER" id="PTHR10551:SF9">
    <property type="entry name" value="FASCIN-2"/>
    <property type="match status" value="1"/>
</dbReference>
<name>A0AA41SDR2_PAPNU</name>
<evidence type="ECO:0000256" key="2">
    <source>
        <dbReference type="ARBA" id="ARBA00022801"/>
    </source>
</evidence>
<dbReference type="InterPro" id="IPR057232">
    <property type="entry name" value="DUF7910"/>
</dbReference>
<feature type="domain" description="DUF7910" evidence="6">
    <location>
        <begin position="37"/>
        <end position="173"/>
    </location>
</feature>
<keyword evidence="2 4" id="KW-0378">Hydrolase</keyword>
<dbReference type="InterPro" id="IPR010431">
    <property type="entry name" value="Fascin"/>
</dbReference>
<dbReference type="Proteomes" id="UP001177140">
    <property type="component" value="Unassembled WGS sequence"/>
</dbReference>
<organism evidence="7 8">
    <name type="scientific">Papaver nudicaule</name>
    <name type="common">Iceland poppy</name>
    <dbReference type="NCBI Taxonomy" id="74823"/>
    <lineage>
        <taxon>Eukaryota</taxon>
        <taxon>Viridiplantae</taxon>
        <taxon>Streptophyta</taxon>
        <taxon>Embryophyta</taxon>
        <taxon>Tracheophyta</taxon>
        <taxon>Spermatophyta</taxon>
        <taxon>Magnoliopsida</taxon>
        <taxon>Ranunculales</taxon>
        <taxon>Papaveraceae</taxon>
        <taxon>Papaveroideae</taxon>
        <taxon>Papaver</taxon>
    </lineage>
</organism>
<feature type="non-terminal residue" evidence="7">
    <location>
        <position position="504"/>
    </location>
</feature>
<dbReference type="SUPFAM" id="SSF50405">
    <property type="entry name" value="Actin-crosslinking proteins"/>
    <property type="match status" value="1"/>
</dbReference>
<evidence type="ECO:0008006" key="9">
    <source>
        <dbReference type="Google" id="ProtNLM"/>
    </source>
</evidence>
<keyword evidence="8" id="KW-1185">Reference proteome</keyword>
<gene>
    <name evidence="7" type="ORF">MKW94_006640</name>
</gene>
<dbReference type="Pfam" id="PF00150">
    <property type="entry name" value="Cellulase"/>
    <property type="match status" value="1"/>
</dbReference>
<dbReference type="InterPro" id="IPR001547">
    <property type="entry name" value="Glyco_hydro_5"/>
</dbReference>